<dbReference type="OrthoDB" id="25778at2759"/>
<dbReference type="Proteomes" id="UP000076532">
    <property type="component" value="Unassembled WGS sequence"/>
</dbReference>
<evidence type="ECO:0000313" key="1">
    <source>
        <dbReference type="EMBL" id="KZP21788.1"/>
    </source>
</evidence>
<proteinExistence type="predicted"/>
<keyword evidence="2" id="KW-1185">Reference proteome</keyword>
<dbReference type="EMBL" id="KV417544">
    <property type="protein sequence ID" value="KZP21788.1"/>
    <property type="molecule type" value="Genomic_DNA"/>
</dbReference>
<evidence type="ECO:0000313" key="2">
    <source>
        <dbReference type="Proteomes" id="UP000076532"/>
    </source>
</evidence>
<organism evidence="1 2">
    <name type="scientific">Athelia psychrophila</name>
    <dbReference type="NCBI Taxonomy" id="1759441"/>
    <lineage>
        <taxon>Eukaryota</taxon>
        <taxon>Fungi</taxon>
        <taxon>Dikarya</taxon>
        <taxon>Basidiomycota</taxon>
        <taxon>Agaricomycotina</taxon>
        <taxon>Agaricomycetes</taxon>
        <taxon>Agaricomycetidae</taxon>
        <taxon>Atheliales</taxon>
        <taxon>Atheliaceae</taxon>
        <taxon>Athelia</taxon>
    </lineage>
</organism>
<name>A0A166KD96_9AGAM</name>
<sequence>MHTTSSSFDEPLASALSARLDYANSFRRIPMLSNGAPKSFRNPVPIRNMATGVTDGMIESLGRIRREMHKVRSPALAQPTLGHLWIRPSRIRRRRLPR</sequence>
<reference evidence="1 2" key="1">
    <citation type="journal article" date="2016" name="Mol. Biol. Evol.">
        <title>Comparative Genomics of Early-Diverging Mushroom-Forming Fungi Provides Insights into the Origins of Lignocellulose Decay Capabilities.</title>
        <authorList>
            <person name="Nagy L.G."/>
            <person name="Riley R."/>
            <person name="Tritt A."/>
            <person name="Adam C."/>
            <person name="Daum C."/>
            <person name="Floudas D."/>
            <person name="Sun H."/>
            <person name="Yadav J.S."/>
            <person name="Pangilinan J."/>
            <person name="Larsson K.H."/>
            <person name="Matsuura K."/>
            <person name="Barry K."/>
            <person name="Labutti K."/>
            <person name="Kuo R."/>
            <person name="Ohm R.A."/>
            <person name="Bhattacharya S.S."/>
            <person name="Shirouzu T."/>
            <person name="Yoshinaga Y."/>
            <person name="Martin F.M."/>
            <person name="Grigoriev I.V."/>
            <person name="Hibbett D.S."/>
        </authorList>
    </citation>
    <scope>NUCLEOTIDE SEQUENCE [LARGE SCALE GENOMIC DNA]</scope>
    <source>
        <strain evidence="1 2">CBS 109695</strain>
    </source>
</reference>
<gene>
    <name evidence="1" type="ORF">FIBSPDRAFT_497114</name>
</gene>
<dbReference type="AlphaFoldDB" id="A0A166KD96"/>
<accession>A0A166KD96</accession>
<protein>
    <submittedName>
        <fullName evidence="1">Uncharacterized protein</fullName>
    </submittedName>
</protein>